<evidence type="ECO:0000313" key="2">
    <source>
        <dbReference type="Proteomes" id="UP000805193"/>
    </source>
</evidence>
<accession>A0AC60QAQ1</accession>
<gene>
    <name evidence="1" type="ORF">HPB47_022335</name>
</gene>
<dbReference type="Proteomes" id="UP000805193">
    <property type="component" value="Unassembled WGS sequence"/>
</dbReference>
<keyword evidence="2" id="KW-1185">Reference proteome</keyword>
<sequence length="398" mass="42756">MEGETARIRFSRRPSERRCRFVDLLTEFNLRLSRISCRPPPHGWQRETSAGSPRIARSPDVSISPSCSWSSRNRGCRCRRDGPELVFPGKKKREPDLNGIPRAAAADKSAPPSVLVAPSANTETYSRTAFVAFLVRCVHQLLMSEEDSRRIGAESSSGGLHRGRCCPEERSALIRVVCGKSGVGERGATSPMSNRASGSRSSSAASCGLVGSALFACGVLYAVQPGSQWFSWHPTLMTLAFGLLTQPAVALLMSRPLPVLRAIGSQRRRVFLHWALQVTSLSCSAGGFWVAYTNKELLSKPHLTSWHAWAGVAALCLGGTTALLGLATLWKRVLAPRTSRSGHVFLATLSHTLAVGALLSGLRSAYFDALVPGVAPKLCLAALPCASLAAVLSQTLRL</sequence>
<organism evidence="1 2">
    <name type="scientific">Ixodes persulcatus</name>
    <name type="common">Taiga tick</name>
    <dbReference type="NCBI Taxonomy" id="34615"/>
    <lineage>
        <taxon>Eukaryota</taxon>
        <taxon>Metazoa</taxon>
        <taxon>Ecdysozoa</taxon>
        <taxon>Arthropoda</taxon>
        <taxon>Chelicerata</taxon>
        <taxon>Arachnida</taxon>
        <taxon>Acari</taxon>
        <taxon>Parasitiformes</taxon>
        <taxon>Ixodida</taxon>
        <taxon>Ixodoidea</taxon>
        <taxon>Ixodidae</taxon>
        <taxon>Ixodinae</taxon>
        <taxon>Ixodes</taxon>
    </lineage>
</organism>
<proteinExistence type="predicted"/>
<protein>
    <submittedName>
        <fullName evidence="1">Uncharacterized protein</fullName>
    </submittedName>
</protein>
<evidence type="ECO:0000313" key="1">
    <source>
        <dbReference type="EMBL" id="KAG0430836.1"/>
    </source>
</evidence>
<dbReference type="EMBL" id="JABSTQ010009284">
    <property type="protein sequence ID" value="KAG0430836.1"/>
    <property type="molecule type" value="Genomic_DNA"/>
</dbReference>
<comment type="caution">
    <text evidence="1">The sequence shown here is derived from an EMBL/GenBank/DDBJ whole genome shotgun (WGS) entry which is preliminary data.</text>
</comment>
<name>A0AC60QAQ1_IXOPE</name>
<reference evidence="1 2" key="1">
    <citation type="journal article" date="2020" name="Cell">
        <title>Large-Scale Comparative Analyses of Tick Genomes Elucidate Their Genetic Diversity and Vector Capacities.</title>
        <authorList>
            <consortium name="Tick Genome and Microbiome Consortium (TIGMIC)"/>
            <person name="Jia N."/>
            <person name="Wang J."/>
            <person name="Shi W."/>
            <person name="Du L."/>
            <person name="Sun Y."/>
            <person name="Zhan W."/>
            <person name="Jiang J.F."/>
            <person name="Wang Q."/>
            <person name="Zhang B."/>
            <person name="Ji P."/>
            <person name="Bell-Sakyi L."/>
            <person name="Cui X.M."/>
            <person name="Yuan T.T."/>
            <person name="Jiang B.G."/>
            <person name="Yang W.F."/>
            <person name="Lam T.T."/>
            <person name="Chang Q.C."/>
            <person name="Ding S.J."/>
            <person name="Wang X.J."/>
            <person name="Zhu J.G."/>
            <person name="Ruan X.D."/>
            <person name="Zhao L."/>
            <person name="Wei J.T."/>
            <person name="Ye R.Z."/>
            <person name="Que T.C."/>
            <person name="Du C.H."/>
            <person name="Zhou Y.H."/>
            <person name="Cheng J.X."/>
            <person name="Dai P.F."/>
            <person name="Guo W.B."/>
            <person name="Han X.H."/>
            <person name="Huang E.J."/>
            <person name="Li L.F."/>
            <person name="Wei W."/>
            <person name="Gao Y.C."/>
            <person name="Liu J.Z."/>
            <person name="Shao H.Z."/>
            <person name="Wang X."/>
            <person name="Wang C.C."/>
            <person name="Yang T.C."/>
            <person name="Huo Q.B."/>
            <person name="Li W."/>
            <person name="Chen H.Y."/>
            <person name="Chen S.E."/>
            <person name="Zhou L.G."/>
            <person name="Ni X.B."/>
            <person name="Tian J.H."/>
            <person name="Sheng Y."/>
            <person name="Liu T."/>
            <person name="Pan Y.S."/>
            <person name="Xia L.Y."/>
            <person name="Li J."/>
            <person name="Zhao F."/>
            <person name="Cao W.C."/>
        </authorList>
    </citation>
    <scope>NUCLEOTIDE SEQUENCE [LARGE SCALE GENOMIC DNA]</scope>
    <source>
        <strain evidence="1">Iper-2018</strain>
    </source>
</reference>